<name>A0A2V0P9K1_9CHLO</name>
<keyword evidence="3" id="KW-1185">Reference proteome</keyword>
<dbReference type="InParanoid" id="A0A2V0P9K1"/>
<comment type="caution">
    <text evidence="2">The sequence shown here is derived from an EMBL/GenBank/DDBJ whole genome shotgun (WGS) entry which is preliminary data.</text>
</comment>
<sequence>MGDVPKGAAATAAAAAGSSSKGQGGGSAAPCCAVMQVLQAWCDSGSHFVLPGQASDPAAAAAAASGSSRPQPSPEEVGQRSVDALLVEYYRMVKSASTTAEGGPGALQAALLALLCPRLPDGVSLDALLRAASGIAGGAAVALSAAAALLVPLLLAFLATLLQAGRHREAAATAAVGLAVLMLADAAARRRAAAREAERLGAVTAANVRDVLPAGGSAVVARCFPASGSRGAPAPQAAAAAGSLLKSQQQQQPLLPQGVGGGDAALLLPALEALQQVVFGAADVGSGVEDPRETVAAGLRRVAATVGYPLTPASLESSDAMAAAIAGLRRHLGCS</sequence>
<dbReference type="EMBL" id="BDRX01000081">
    <property type="protein sequence ID" value="GBF96521.1"/>
    <property type="molecule type" value="Genomic_DNA"/>
</dbReference>
<gene>
    <name evidence="2" type="ORF">Rsub_09863</name>
</gene>
<keyword evidence="1" id="KW-1133">Transmembrane helix</keyword>
<organism evidence="2 3">
    <name type="scientific">Raphidocelis subcapitata</name>
    <dbReference type="NCBI Taxonomy" id="307507"/>
    <lineage>
        <taxon>Eukaryota</taxon>
        <taxon>Viridiplantae</taxon>
        <taxon>Chlorophyta</taxon>
        <taxon>core chlorophytes</taxon>
        <taxon>Chlorophyceae</taxon>
        <taxon>CS clade</taxon>
        <taxon>Sphaeropleales</taxon>
        <taxon>Selenastraceae</taxon>
        <taxon>Raphidocelis</taxon>
    </lineage>
</organism>
<feature type="transmembrane region" description="Helical" evidence="1">
    <location>
        <begin position="135"/>
        <end position="158"/>
    </location>
</feature>
<keyword evidence="1" id="KW-0472">Membrane</keyword>
<keyword evidence="1" id="KW-0812">Transmembrane</keyword>
<dbReference type="AlphaFoldDB" id="A0A2V0P9K1"/>
<reference evidence="2 3" key="1">
    <citation type="journal article" date="2018" name="Sci. Rep.">
        <title>Raphidocelis subcapitata (=Pseudokirchneriella subcapitata) provides an insight into genome evolution and environmental adaptations in the Sphaeropleales.</title>
        <authorList>
            <person name="Suzuki S."/>
            <person name="Yamaguchi H."/>
            <person name="Nakajima N."/>
            <person name="Kawachi M."/>
        </authorList>
    </citation>
    <scope>NUCLEOTIDE SEQUENCE [LARGE SCALE GENOMIC DNA]</scope>
    <source>
        <strain evidence="2 3">NIES-35</strain>
    </source>
</reference>
<proteinExistence type="predicted"/>
<evidence type="ECO:0000313" key="2">
    <source>
        <dbReference type="EMBL" id="GBF96521.1"/>
    </source>
</evidence>
<accession>A0A2V0P9K1</accession>
<dbReference type="Proteomes" id="UP000247498">
    <property type="component" value="Unassembled WGS sequence"/>
</dbReference>
<protein>
    <submittedName>
        <fullName evidence="2">Uncharacterized protein</fullName>
    </submittedName>
</protein>
<evidence type="ECO:0000256" key="1">
    <source>
        <dbReference type="SAM" id="Phobius"/>
    </source>
</evidence>
<evidence type="ECO:0000313" key="3">
    <source>
        <dbReference type="Proteomes" id="UP000247498"/>
    </source>
</evidence>